<comment type="caution">
    <text evidence="2">The sequence shown here is derived from an EMBL/GenBank/DDBJ whole genome shotgun (WGS) entry which is preliminary data.</text>
</comment>
<keyword evidence="1" id="KW-0732">Signal</keyword>
<dbReference type="EMBL" id="PDCK01000039">
    <property type="protein sequence ID" value="PRQ56502.1"/>
    <property type="molecule type" value="Genomic_DNA"/>
</dbReference>
<protein>
    <submittedName>
        <fullName evidence="2">Uncharacterized protein</fullName>
    </submittedName>
</protein>
<feature type="signal peptide" evidence="1">
    <location>
        <begin position="1"/>
        <end position="16"/>
    </location>
</feature>
<gene>
    <name evidence="2" type="ORF">RchiOBHm_Chr1g0337101</name>
</gene>
<feature type="chain" id="PRO_5015121205" evidence="1">
    <location>
        <begin position="17"/>
        <end position="49"/>
    </location>
</feature>
<organism evidence="2 3">
    <name type="scientific">Rosa chinensis</name>
    <name type="common">China rose</name>
    <dbReference type="NCBI Taxonomy" id="74649"/>
    <lineage>
        <taxon>Eukaryota</taxon>
        <taxon>Viridiplantae</taxon>
        <taxon>Streptophyta</taxon>
        <taxon>Embryophyta</taxon>
        <taxon>Tracheophyta</taxon>
        <taxon>Spermatophyta</taxon>
        <taxon>Magnoliopsida</taxon>
        <taxon>eudicotyledons</taxon>
        <taxon>Gunneridae</taxon>
        <taxon>Pentapetalae</taxon>
        <taxon>rosids</taxon>
        <taxon>fabids</taxon>
        <taxon>Rosales</taxon>
        <taxon>Rosaceae</taxon>
        <taxon>Rosoideae</taxon>
        <taxon>Rosoideae incertae sedis</taxon>
        <taxon>Rosa</taxon>
    </lineage>
</organism>
<dbReference type="Proteomes" id="UP000238479">
    <property type="component" value="Chromosome 1"/>
</dbReference>
<evidence type="ECO:0000256" key="1">
    <source>
        <dbReference type="SAM" id="SignalP"/>
    </source>
</evidence>
<evidence type="ECO:0000313" key="3">
    <source>
        <dbReference type="Proteomes" id="UP000238479"/>
    </source>
</evidence>
<accession>A0A2P6SCU8</accession>
<reference evidence="2 3" key="1">
    <citation type="journal article" date="2018" name="Nat. Genet.">
        <title>The Rosa genome provides new insights in the design of modern roses.</title>
        <authorList>
            <person name="Bendahmane M."/>
        </authorList>
    </citation>
    <scope>NUCLEOTIDE SEQUENCE [LARGE SCALE GENOMIC DNA]</scope>
    <source>
        <strain evidence="3">cv. Old Blush</strain>
    </source>
</reference>
<dbReference type="Gramene" id="PRQ56502">
    <property type="protein sequence ID" value="PRQ56502"/>
    <property type="gene ID" value="RchiOBHm_Chr1g0337101"/>
</dbReference>
<keyword evidence="3" id="KW-1185">Reference proteome</keyword>
<name>A0A2P6SCU8_ROSCH</name>
<dbReference type="AlphaFoldDB" id="A0A2P6SCU8"/>
<evidence type="ECO:0000313" key="2">
    <source>
        <dbReference type="EMBL" id="PRQ56502.1"/>
    </source>
</evidence>
<sequence length="49" mass="5527">MLGFVVMLIMISTQHALCISRRAAHTSVYDKNPDEQICPSFVHCDPYST</sequence>
<proteinExistence type="predicted"/>